<dbReference type="Pfam" id="PF17803">
    <property type="entry name" value="Cadherin_4"/>
    <property type="match status" value="1"/>
</dbReference>
<dbReference type="InterPro" id="IPR010221">
    <property type="entry name" value="VCBS_dom"/>
</dbReference>
<dbReference type="InterPro" id="IPR025592">
    <property type="entry name" value="DUF4347"/>
</dbReference>
<dbReference type="Proteomes" id="UP000242231">
    <property type="component" value="Unassembled WGS sequence"/>
</dbReference>
<protein>
    <recommendedName>
        <fullName evidence="5">Cadherin domain-containing protein</fullName>
    </recommendedName>
</protein>
<evidence type="ECO:0000259" key="1">
    <source>
        <dbReference type="Pfam" id="PF14252"/>
    </source>
</evidence>
<dbReference type="InterPro" id="IPR013783">
    <property type="entry name" value="Ig-like_fold"/>
</dbReference>
<reference evidence="4" key="1">
    <citation type="submission" date="2016-11" db="EMBL/GenBank/DDBJ databases">
        <authorList>
            <person name="Sisinthy S."/>
            <person name="Ara S."/>
            <person name="Gundlapally S.R."/>
        </authorList>
    </citation>
    <scope>NUCLEOTIDE SEQUENCE [LARGE SCALE GENOMIC DNA]</scope>
    <source>
        <strain evidence="4">V1-41</strain>
    </source>
</reference>
<sequence>MNKQNNAKTSPGFRRKPLITALESRILLDGAAVATAVDMTTDVAFQQDAVHQPVPDQAVHFSDGDLALAPTQIKAGDPSQNHGRKEVAFVDSSVEDYQTLVNGIGAGIEVQLIDGSQDGLAQLAVWAQQNSGYDAIHLLSHGSSGKISLGSVVLNNANLAEHAEALSQIGQSLTEEGDLLVYGCNVATPEGEAFVAGLASATGADVAASEDLTGALSRGGDWHLEHSQGEIETEGLNVEPYSGVLAEPVQVSVFSYPGLNGDGSQPGDENANLASIVQAIIDDGGNYSLDTSITSFTDPDLAEKLAASGFFFMTDMERQSPTDTSFFPESARVIFRDWVADGGVIMMTGTSGANDVNFLNLIFDWDLSSSYHSENSSRVDANAADTPFADISASELAPMNASDTISSGSVENFKTIYGTDDKAAVATIQYGSGHVIYMGFDYYGAGTEGYQYSSPWVQEIIPAAMEYSSILAGSGDVEEDQTYTFAADAFKSGGSVLSQVKITSLPTNGSLTLSGATVTVEQVITSAQYDLLTYTPDENFNGEDGFNWQGYDGEAYSADISYDLTVSPVNDAPVFGAANTSTQVSVFSFPNLNGNDASPGSDNENANLASIVQSVINEGGEYSLDTSITGFTDAGFSDKLNASGFFFMTDMERGNPLDESFLPESAKATMKNWVGAGGVMMMTGTYGSNDTNFLNTIFGWDLATQSGSSWDLNTGNAAGTPFEGGPASLSNLSATDSISKGSVEGFSAIYGTDDNATVAVISYGSGTVIFLGFDFYNTGISGTGFTDTATQYGADVSNGGQRTNAWVTEIIPRAMEYSANLSSSINLSQSDTGLTATDALIVTDVDLADEVEVTVSSVTAVQQNASGDVMSSNGTEPDNATLLAMLALSSQPVVDAESTEGTLNWTFDSGDETFGYLATGEKLVLTYTLIADDGNGGTATQDIAITINGTNDAPVAESDTVIAIEAGGVANGSAGSNASGNVLSNDSDVDDGDTKTVTGVVFGDTSGTIGSALAGQHGSLTLHEDGSYS</sequence>
<dbReference type="RefSeq" id="WP_146084766.1">
    <property type="nucleotide sequence ID" value="NZ_MPZM01000075.1"/>
</dbReference>
<dbReference type="Pfam" id="PF14252">
    <property type="entry name" value="DUF4347"/>
    <property type="match status" value="1"/>
</dbReference>
<keyword evidence="4" id="KW-1185">Reference proteome</keyword>
<evidence type="ECO:0000259" key="2">
    <source>
        <dbReference type="Pfam" id="PF17803"/>
    </source>
</evidence>
<evidence type="ECO:0000313" key="3">
    <source>
        <dbReference type="EMBL" id="PPL14233.1"/>
    </source>
</evidence>
<accession>A0A2P5TI12</accession>
<dbReference type="AlphaFoldDB" id="A0A2P5TI12"/>
<dbReference type="InterPro" id="IPR040853">
    <property type="entry name" value="RapA2_cadherin-like"/>
</dbReference>
<comment type="caution">
    <text evidence="3">The sequence shown here is derived from an EMBL/GenBank/DDBJ whole genome shotgun (WGS) entry which is preliminary data.</text>
</comment>
<feature type="non-terminal residue" evidence="3">
    <location>
        <position position="1029"/>
    </location>
</feature>
<dbReference type="EMBL" id="MPZM01000075">
    <property type="protein sequence ID" value="PPL14233.1"/>
    <property type="molecule type" value="Genomic_DNA"/>
</dbReference>
<feature type="domain" description="RapA2 cadherin-like" evidence="2">
    <location>
        <begin position="942"/>
        <end position="1029"/>
    </location>
</feature>
<dbReference type="OrthoDB" id="9813456at2"/>
<feature type="domain" description="DUF4347" evidence="1">
    <location>
        <begin position="87"/>
        <end position="234"/>
    </location>
</feature>
<organism evidence="3 4">
    <name type="scientific">Oceanisphaera arctica</name>
    <dbReference type="NCBI Taxonomy" id="641510"/>
    <lineage>
        <taxon>Bacteria</taxon>
        <taxon>Pseudomonadati</taxon>
        <taxon>Pseudomonadota</taxon>
        <taxon>Gammaproteobacteria</taxon>
        <taxon>Aeromonadales</taxon>
        <taxon>Aeromonadaceae</taxon>
        <taxon>Oceanisphaera</taxon>
    </lineage>
</organism>
<gene>
    <name evidence="3" type="ORF">UN63_16285</name>
</gene>
<dbReference type="Gene3D" id="2.60.40.10">
    <property type="entry name" value="Immunoglobulins"/>
    <property type="match status" value="1"/>
</dbReference>
<evidence type="ECO:0000313" key="4">
    <source>
        <dbReference type="Proteomes" id="UP000242231"/>
    </source>
</evidence>
<proteinExistence type="predicted"/>
<evidence type="ECO:0008006" key="5">
    <source>
        <dbReference type="Google" id="ProtNLM"/>
    </source>
</evidence>
<dbReference type="NCBIfam" id="TIGR01965">
    <property type="entry name" value="VCBS_repeat"/>
    <property type="match status" value="1"/>
</dbReference>
<name>A0A2P5TI12_9GAMM</name>